<dbReference type="InParanoid" id="A0A1B1AF79"/>
<organism evidence="1 2">
    <name type="scientific">Candidatus Viadribacter manganicus</name>
    <dbReference type="NCBI Taxonomy" id="1759059"/>
    <lineage>
        <taxon>Bacteria</taxon>
        <taxon>Pseudomonadati</taxon>
        <taxon>Pseudomonadota</taxon>
        <taxon>Alphaproteobacteria</taxon>
        <taxon>Hyphomonadales</taxon>
        <taxon>Hyphomonadaceae</taxon>
        <taxon>Candidatus Viadribacter</taxon>
    </lineage>
</organism>
<keyword evidence="2" id="KW-1185">Reference proteome</keyword>
<evidence type="ECO:0000313" key="1">
    <source>
        <dbReference type="EMBL" id="ANP45212.1"/>
    </source>
</evidence>
<evidence type="ECO:0000313" key="2">
    <source>
        <dbReference type="Proteomes" id="UP000092498"/>
    </source>
</evidence>
<accession>A0A1B1AF79</accession>
<proteinExistence type="predicted"/>
<protein>
    <submittedName>
        <fullName evidence="1">Uncharacterized protein</fullName>
    </submittedName>
</protein>
<dbReference type="Proteomes" id="UP000092498">
    <property type="component" value="Chromosome"/>
</dbReference>
<dbReference type="KEGG" id="cbot:ATE48_04405"/>
<reference evidence="1 2" key="1">
    <citation type="submission" date="2015-11" db="EMBL/GenBank/DDBJ databases">
        <title>Whole-Genome Sequence of Candidatus Oderbacter manganicum from the National Park Lower Oder Valley, Germany.</title>
        <authorList>
            <person name="Braun B."/>
            <person name="Liere K."/>
            <person name="Szewzyk U."/>
        </authorList>
    </citation>
    <scope>NUCLEOTIDE SEQUENCE [LARGE SCALE GENOMIC DNA]</scope>
    <source>
        <strain evidence="1 2">OTSz_A_272</strain>
    </source>
</reference>
<sequence>MRVQQIVPDWRHFAEGAIYGNPMIADIQASKIVKADDMVDAMVSELERQLGSASARLPLEATVYTAR</sequence>
<gene>
    <name evidence="1" type="ORF">ATE48_04405</name>
</gene>
<dbReference type="AlphaFoldDB" id="A0A1B1AF79"/>
<dbReference type="EMBL" id="CP013244">
    <property type="protein sequence ID" value="ANP45212.1"/>
    <property type="molecule type" value="Genomic_DNA"/>
</dbReference>
<name>A0A1B1AF79_9PROT</name>